<dbReference type="InterPro" id="IPR047959">
    <property type="entry name" value="Transpos_IS5"/>
</dbReference>
<keyword evidence="2" id="KW-0815">Transposition</keyword>
<dbReference type="NCBIfam" id="NF033581">
    <property type="entry name" value="transpos_IS5_4"/>
    <property type="match status" value="1"/>
</dbReference>
<dbReference type="Proteomes" id="UP000310997">
    <property type="component" value="Unassembled WGS sequence"/>
</dbReference>
<organism evidence="7 8">
    <name type="scientific">Streptococcus pneumoniae</name>
    <dbReference type="NCBI Taxonomy" id="1313"/>
    <lineage>
        <taxon>Bacteria</taxon>
        <taxon>Bacillati</taxon>
        <taxon>Bacillota</taxon>
        <taxon>Bacilli</taxon>
        <taxon>Lactobacillales</taxon>
        <taxon>Streptococcaceae</taxon>
        <taxon>Streptococcus</taxon>
    </lineage>
</organism>
<dbReference type="Pfam" id="PF01609">
    <property type="entry name" value="DDE_Tnp_1"/>
    <property type="match status" value="1"/>
</dbReference>
<evidence type="ECO:0000313" key="7">
    <source>
        <dbReference type="EMBL" id="VTE40923.1"/>
    </source>
</evidence>
<evidence type="ECO:0000259" key="5">
    <source>
        <dbReference type="Pfam" id="PF01609"/>
    </source>
</evidence>
<dbReference type="AlphaFoldDB" id="A0A4N9BQZ7"/>
<keyword evidence="3" id="KW-0238">DNA-binding</keyword>
<dbReference type="RefSeq" id="WP_079114763.1">
    <property type="nucleotide sequence ID" value="NZ_FIWG01000010.1"/>
</dbReference>
<dbReference type="InterPro" id="IPR027805">
    <property type="entry name" value="Transposase_HTH_dom"/>
</dbReference>
<sequence length="264" mass="30140">MNDEASKQLTDTRFKRLVGVQRTTFEEMLAVLKTAYQLKHAKGGRKPKLSLEDLLMATLQYVREYRTYEEIAADLGIHESNLSRRSQWVEVTLVQSGVTISRTPLSSEDTVMIDATSIALKKELANDSGKKKFHAMKAQAIVTSQGRIISLDITVNYCHDMKLFKMSRRNIGQAGKILTDSGYQGPMKIYPQAQTPRKFSKLKPLTVEDKTYNHALSKERSKVENIFAKVETFKMFSTTYRNHRKRFGLRMNLIAGIINHELGF</sequence>
<comment type="similarity">
    <text evidence="1">Belongs to the transposase 11 family.</text>
</comment>
<gene>
    <name evidence="7" type="ORF">SAMEA4038883_01748</name>
</gene>
<dbReference type="Pfam" id="PF13613">
    <property type="entry name" value="HTH_Tnp_4"/>
    <property type="match status" value="1"/>
</dbReference>
<evidence type="ECO:0000256" key="1">
    <source>
        <dbReference type="ARBA" id="ARBA00010075"/>
    </source>
</evidence>
<feature type="domain" description="Transposase IS4-like" evidence="5">
    <location>
        <begin position="108"/>
        <end position="253"/>
    </location>
</feature>
<evidence type="ECO:0000256" key="2">
    <source>
        <dbReference type="ARBA" id="ARBA00022578"/>
    </source>
</evidence>
<evidence type="ECO:0000259" key="6">
    <source>
        <dbReference type="Pfam" id="PF13613"/>
    </source>
</evidence>
<feature type="domain" description="Transposase Helix-turn-helix" evidence="6">
    <location>
        <begin position="48"/>
        <end position="97"/>
    </location>
</feature>
<dbReference type="EMBL" id="CABDLL010000013">
    <property type="protein sequence ID" value="VTE40923.1"/>
    <property type="molecule type" value="Genomic_DNA"/>
</dbReference>
<accession>A0A4N9BQZ7</accession>
<reference evidence="7 8" key="1">
    <citation type="submission" date="2019-04" db="EMBL/GenBank/DDBJ databases">
        <authorList>
            <consortium name="Pathogen Informatics"/>
        </authorList>
    </citation>
    <scope>NUCLEOTIDE SEQUENCE [LARGE SCALE GENOMIC DNA]</scope>
    <source>
        <strain evidence="7 8">GPSC559</strain>
    </source>
</reference>
<keyword evidence="4" id="KW-0233">DNA recombination</keyword>
<dbReference type="GO" id="GO:0004803">
    <property type="term" value="F:transposase activity"/>
    <property type="evidence" value="ECO:0007669"/>
    <property type="project" value="InterPro"/>
</dbReference>
<dbReference type="InterPro" id="IPR002559">
    <property type="entry name" value="Transposase_11"/>
</dbReference>
<name>A0A4N9BQZ7_STREE</name>
<proteinExistence type="inferred from homology"/>
<dbReference type="GO" id="GO:0006313">
    <property type="term" value="P:DNA transposition"/>
    <property type="evidence" value="ECO:0007669"/>
    <property type="project" value="InterPro"/>
</dbReference>
<evidence type="ECO:0000256" key="3">
    <source>
        <dbReference type="ARBA" id="ARBA00023125"/>
    </source>
</evidence>
<evidence type="ECO:0000313" key="8">
    <source>
        <dbReference type="Proteomes" id="UP000310997"/>
    </source>
</evidence>
<evidence type="ECO:0000256" key="4">
    <source>
        <dbReference type="ARBA" id="ARBA00023172"/>
    </source>
</evidence>
<dbReference type="GO" id="GO:0003677">
    <property type="term" value="F:DNA binding"/>
    <property type="evidence" value="ECO:0007669"/>
    <property type="project" value="UniProtKB-KW"/>
</dbReference>
<protein>
    <submittedName>
        <fullName evidence="7">Fusion of IS1381 orf A and B</fullName>
    </submittedName>
</protein>